<dbReference type="FunFam" id="3.40.50.880:FF:000001">
    <property type="entry name" value="GMP synthase [glutamine-hydrolyzing]"/>
    <property type="match status" value="1"/>
</dbReference>
<dbReference type="EMBL" id="QRGO01000002">
    <property type="protein sequence ID" value="RDV02388.1"/>
    <property type="molecule type" value="Genomic_DNA"/>
</dbReference>
<dbReference type="SUPFAM" id="SSF54810">
    <property type="entry name" value="GMP synthetase C-terminal dimerisation domain"/>
    <property type="match status" value="1"/>
</dbReference>
<dbReference type="Gene3D" id="3.30.300.10">
    <property type="match status" value="1"/>
</dbReference>
<dbReference type="Gene3D" id="3.40.50.620">
    <property type="entry name" value="HUPs"/>
    <property type="match status" value="1"/>
</dbReference>
<evidence type="ECO:0000313" key="15">
    <source>
        <dbReference type="Proteomes" id="UP000263993"/>
    </source>
</evidence>
<keyword evidence="9 11" id="KW-0067">ATP-binding</keyword>
<keyword evidence="7 11" id="KW-0332">GMP biosynthesis</keyword>
<dbReference type="SUPFAM" id="SSF52402">
    <property type="entry name" value="Adenine nucleotide alpha hydrolases-like"/>
    <property type="match status" value="1"/>
</dbReference>
<keyword evidence="15" id="KW-1185">Reference proteome</keyword>
<evidence type="ECO:0000313" key="14">
    <source>
        <dbReference type="EMBL" id="RDV02388.1"/>
    </source>
</evidence>
<dbReference type="EC" id="6.3.5.2" evidence="3 11"/>
<comment type="catalytic activity">
    <reaction evidence="11">
        <text>XMP + L-glutamine + ATP + H2O = GMP + L-glutamate + AMP + diphosphate + 2 H(+)</text>
        <dbReference type="Rhea" id="RHEA:11680"/>
        <dbReference type="ChEBI" id="CHEBI:15377"/>
        <dbReference type="ChEBI" id="CHEBI:15378"/>
        <dbReference type="ChEBI" id="CHEBI:29985"/>
        <dbReference type="ChEBI" id="CHEBI:30616"/>
        <dbReference type="ChEBI" id="CHEBI:33019"/>
        <dbReference type="ChEBI" id="CHEBI:57464"/>
        <dbReference type="ChEBI" id="CHEBI:58115"/>
        <dbReference type="ChEBI" id="CHEBI:58359"/>
        <dbReference type="ChEBI" id="CHEBI:456215"/>
        <dbReference type="EC" id="6.3.5.2"/>
    </reaction>
</comment>
<feature type="active site" description="Nucleophile" evidence="11">
    <location>
        <position position="89"/>
    </location>
</feature>
<accession>A0A371B472</accession>
<evidence type="ECO:0000256" key="10">
    <source>
        <dbReference type="ARBA" id="ARBA00022962"/>
    </source>
</evidence>
<evidence type="ECO:0000259" key="13">
    <source>
        <dbReference type="PROSITE" id="PS51553"/>
    </source>
</evidence>
<comment type="caution">
    <text evidence="14">The sequence shown here is derived from an EMBL/GenBank/DDBJ whole genome shotgun (WGS) entry which is preliminary data.</text>
</comment>
<evidence type="ECO:0000256" key="5">
    <source>
        <dbReference type="ARBA" id="ARBA00022598"/>
    </source>
</evidence>
<dbReference type="UniPathway" id="UPA00189">
    <property type="reaction ID" value="UER00296"/>
</dbReference>
<dbReference type="GO" id="GO:0003921">
    <property type="term" value="F:GMP synthase activity"/>
    <property type="evidence" value="ECO:0007669"/>
    <property type="project" value="InterPro"/>
</dbReference>
<evidence type="ECO:0000256" key="8">
    <source>
        <dbReference type="ARBA" id="ARBA00022755"/>
    </source>
</evidence>
<feature type="binding site" evidence="12">
    <location>
        <begin position="233"/>
        <end position="239"/>
    </location>
    <ligand>
        <name>ATP</name>
        <dbReference type="ChEBI" id="CHEBI:30616"/>
    </ligand>
</feature>
<dbReference type="Pfam" id="PF00958">
    <property type="entry name" value="GMP_synt_C"/>
    <property type="match status" value="1"/>
</dbReference>
<feature type="domain" description="GMPS ATP-PPase" evidence="13">
    <location>
        <begin position="206"/>
        <end position="398"/>
    </location>
</feature>
<evidence type="ECO:0000256" key="2">
    <source>
        <dbReference type="ARBA" id="ARBA00005153"/>
    </source>
</evidence>
<dbReference type="Gene3D" id="3.40.50.880">
    <property type="match status" value="1"/>
</dbReference>
<sequence length="523" mass="57290">MTLGHESADHDKVLIVDFGSQVTQLIARRVREEGVYSEIVPFQKAEEAFRTMRPKAVILSGGPASVLDASAPLAPQAIYEAGVPVLGICYGEQAMAQQLGGKVEAGHHREFGRAEVEITADSPFFEGVWVKGEKYPVWMSHGDRVTELPEGFRVLGKAPGSPISIIGDDARRFYAMQFHPEVVHTPHGAALLRNFVRKIAGLTGDWTMRAFREEAIEKIRAQVGKGRVICGLSGGVDSAVAAVLLHEAIGDQLTCVLVDHGLMRLAEAKKVVAMFRDSYNIPLVHVDASDTFLKALEGVDDPEVKRKTIGKLFIDVFEAEAKKVGGADFLAQGTLYPDVIESVSFTGGPSVTIKSHHNVGGLPARMNMKLVEPLRELFKDEVRALGRELGLPDMFVGRHPFPGPGLAIRVPGAITKEKLDILRLADEIYIEEIRRCGLYDDIWQAFAVLLPVKTVGVMGDGRTYEYVVGLRAVTSVDGMTADFYPFDMRFLGMVATRIINEVKGVNRVVYDVTSKPPGTIEWE</sequence>
<comment type="function">
    <text evidence="1 11">Catalyzes the synthesis of GMP from XMP.</text>
</comment>
<keyword evidence="8 11" id="KW-0658">Purine biosynthesis</keyword>
<dbReference type="PANTHER" id="PTHR11922:SF2">
    <property type="entry name" value="GMP SYNTHASE [GLUTAMINE-HYDROLYZING]"/>
    <property type="match status" value="1"/>
</dbReference>
<dbReference type="RefSeq" id="WP_115518507.1">
    <property type="nucleotide sequence ID" value="NZ_QRGO01000002.1"/>
</dbReference>
<dbReference type="NCBIfam" id="TIGR00888">
    <property type="entry name" value="guaA_Nterm"/>
    <property type="match status" value="1"/>
</dbReference>
<dbReference type="OrthoDB" id="9802219at2"/>
<dbReference type="InterPro" id="IPR022955">
    <property type="entry name" value="GMP_synthase"/>
</dbReference>
<dbReference type="InterPro" id="IPR001674">
    <property type="entry name" value="GMP_synth_C"/>
</dbReference>
<keyword evidence="10 11" id="KW-0315">Glutamine amidotransferase</keyword>
<evidence type="ECO:0000256" key="7">
    <source>
        <dbReference type="ARBA" id="ARBA00022749"/>
    </source>
</evidence>
<dbReference type="CDD" id="cd01742">
    <property type="entry name" value="GATase1_GMP_Synthase"/>
    <property type="match status" value="1"/>
</dbReference>
<dbReference type="GO" id="GO:0005829">
    <property type="term" value="C:cytosol"/>
    <property type="evidence" value="ECO:0007669"/>
    <property type="project" value="TreeGrafter"/>
</dbReference>
<evidence type="ECO:0000256" key="3">
    <source>
        <dbReference type="ARBA" id="ARBA00012746"/>
    </source>
</evidence>
<evidence type="ECO:0000256" key="11">
    <source>
        <dbReference type="HAMAP-Rule" id="MF_00344"/>
    </source>
</evidence>
<dbReference type="FunFam" id="3.40.50.620:FF:000001">
    <property type="entry name" value="GMP synthase [glutamine-hydrolyzing]"/>
    <property type="match status" value="1"/>
</dbReference>
<keyword evidence="6 11" id="KW-0547">Nucleotide-binding</keyword>
<dbReference type="Pfam" id="PF02540">
    <property type="entry name" value="NAD_synthase"/>
    <property type="match status" value="1"/>
</dbReference>
<dbReference type="Pfam" id="PF00117">
    <property type="entry name" value="GATase"/>
    <property type="match status" value="1"/>
</dbReference>
<proteinExistence type="inferred from homology"/>
<dbReference type="NCBIfam" id="NF000848">
    <property type="entry name" value="PRK00074.1"/>
    <property type="match status" value="1"/>
</dbReference>
<dbReference type="InterPro" id="IPR022310">
    <property type="entry name" value="NAD/GMP_synthase"/>
</dbReference>
<feature type="active site" evidence="11">
    <location>
        <position position="181"/>
    </location>
</feature>
<name>A0A371B472_9BRAD</name>
<comment type="pathway">
    <text evidence="2 11">Purine metabolism; GMP biosynthesis; GMP from XMP (L-Gln route): step 1/1.</text>
</comment>
<reference evidence="15" key="1">
    <citation type="submission" date="2018-08" db="EMBL/GenBank/DDBJ databases">
        <authorList>
            <person name="Kim S.-J."/>
            <person name="Jung G.-Y."/>
        </authorList>
    </citation>
    <scope>NUCLEOTIDE SEQUENCE [LARGE SCALE GENOMIC DNA]</scope>
    <source>
        <strain evidence="15">GY_H</strain>
    </source>
</reference>
<keyword evidence="5 11" id="KW-0436">Ligase</keyword>
<dbReference type="PRINTS" id="PR00097">
    <property type="entry name" value="ANTSNTHASEII"/>
</dbReference>
<dbReference type="PANTHER" id="PTHR11922">
    <property type="entry name" value="GMP SYNTHASE-RELATED"/>
    <property type="match status" value="1"/>
</dbReference>
<dbReference type="InterPro" id="IPR025777">
    <property type="entry name" value="GMPS_ATP_PPase_dom"/>
</dbReference>
<feature type="active site" evidence="11">
    <location>
        <position position="179"/>
    </location>
</feature>
<evidence type="ECO:0000256" key="6">
    <source>
        <dbReference type="ARBA" id="ARBA00022741"/>
    </source>
</evidence>
<dbReference type="FunFam" id="3.30.300.10:FF:000002">
    <property type="entry name" value="GMP synthase [glutamine-hydrolyzing]"/>
    <property type="match status" value="1"/>
</dbReference>
<dbReference type="GO" id="GO:0005524">
    <property type="term" value="F:ATP binding"/>
    <property type="evidence" value="ECO:0007669"/>
    <property type="project" value="UniProtKB-UniRule"/>
</dbReference>
<dbReference type="SUPFAM" id="SSF52317">
    <property type="entry name" value="Class I glutamine amidotransferase-like"/>
    <property type="match status" value="1"/>
</dbReference>
<dbReference type="PRINTS" id="PR00096">
    <property type="entry name" value="GATASE"/>
</dbReference>
<dbReference type="InterPro" id="IPR029062">
    <property type="entry name" value="Class_I_gatase-like"/>
</dbReference>
<dbReference type="InterPro" id="IPR014729">
    <property type="entry name" value="Rossmann-like_a/b/a_fold"/>
</dbReference>
<dbReference type="Proteomes" id="UP000263993">
    <property type="component" value="Unassembled WGS sequence"/>
</dbReference>
<gene>
    <name evidence="11" type="primary">guaA</name>
    <name evidence="14" type="ORF">DXH78_14850</name>
</gene>
<evidence type="ECO:0000256" key="12">
    <source>
        <dbReference type="PROSITE-ProRule" id="PRU00886"/>
    </source>
</evidence>
<organism evidence="14 15">
    <name type="scientific">Undibacter mobilis</name>
    <dbReference type="NCBI Taxonomy" id="2292256"/>
    <lineage>
        <taxon>Bacteria</taxon>
        <taxon>Pseudomonadati</taxon>
        <taxon>Pseudomonadota</taxon>
        <taxon>Alphaproteobacteria</taxon>
        <taxon>Hyphomicrobiales</taxon>
        <taxon>Nitrobacteraceae</taxon>
        <taxon>Undibacter</taxon>
    </lineage>
</organism>
<dbReference type="CDD" id="cd01997">
    <property type="entry name" value="GMP_synthase_C"/>
    <property type="match status" value="1"/>
</dbReference>
<dbReference type="PROSITE" id="PS51553">
    <property type="entry name" value="GMPS_ATP_PPASE"/>
    <property type="match status" value="1"/>
</dbReference>
<dbReference type="NCBIfam" id="TIGR00884">
    <property type="entry name" value="guaA_Cterm"/>
    <property type="match status" value="1"/>
</dbReference>
<evidence type="ECO:0000256" key="4">
    <source>
        <dbReference type="ARBA" id="ARBA00021562"/>
    </source>
</evidence>
<dbReference type="InterPro" id="IPR004739">
    <property type="entry name" value="GMP_synth_GATase"/>
</dbReference>
<evidence type="ECO:0000256" key="1">
    <source>
        <dbReference type="ARBA" id="ARBA00002332"/>
    </source>
</evidence>
<evidence type="ECO:0000256" key="9">
    <source>
        <dbReference type="ARBA" id="ARBA00022840"/>
    </source>
</evidence>
<dbReference type="PROSITE" id="PS51273">
    <property type="entry name" value="GATASE_TYPE_1"/>
    <property type="match status" value="1"/>
</dbReference>
<dbReference type="AlphaFoldDB" id="A0A371B472"/>
<dbReference type="InterPro" id="IPR017926">
    <property type="entry name" value="GATASE"/>
</dbReference>
<comment type="subunit">
    <text evidence="11">Homodimer.</text>
</comment>
<dbReference type="HAMAP" id="MF_00344">
    <property type="entry name" value="GMP_synthase"/>
    <property type="match status" value="1"/>
</dbReference>
<protein>
    <recommendedName>
        <fullName evidence="4 11">GMP synthase [glutamine-hydrolyzing]</fullName>
        <ecNumber evidence="3 11">6.3.5.2</ecNumber>
    </recommendedName>
    <alternativeName>
        <fullName evidence="11">GMP synthetase</fullName>
    </alternativeName>
    <alternativeName>
        <fullName evidence="11">Glutamine amidotransferase</fullName>
    </alternativeName>
</protein>